<evidence type="ECO:0000313" key="4">
    <source>
        <dbReference type="Proteomes" id="UP001151760"/>
    </source>
</evidence>
<accession>A0ABQ5ASL8</accession>
<gene>
    <name evidence="3" type="ORF">Tco_0838753</name>
</gene>
<organism evidence="3 4">
    <name type="scientific">Tanacetum coccineum</name>
    <dbReference type="NCBI Taxonomy" id="301880"/>
    <lineage>
        <taxon>Eukaryota</taxon>
        <taxon>Viridiplantae</taxon>
        <taxon>Streptophyta</taxon>
        <taxon>Embryophyta</taxon>
        <taxon>Tracheophyta</taxon>
        <taxon>Spermatophyta</taxon>
        <taxon>Magnoliopsida</taxon>
        <taxon>eudicotyledons</taxon>
        <taxon>Gunneridae</taxon>
        <taxon>Pentapetalae</taxon>
        <taxon>asterids</taxon>
        <taxon>campanulids</taxon>
        <taxon>Asterales</taxon>
        <taxon>Asteraceae</taxon>
        <taxon>Asteroideae</taxon>
        <taxon>Anthemideae</taxon>
        <taxon>Anthemidinae</taxon>
        <taxon>Tanacetum</taxon>
    </lineage>
</organism>
<keyword evidence="1" id="KW-0175">Coiled coil</keyword>
<feature type="coiled-coil region" evidence="1">
    <location>
        <begin position="50"/>
        <end position="77"/>
    </location>
</feature>
<sequence length="143" mass="15684">MEQTPIIAGGARTTLSGKPMTKTDQRVKRKPEKLMILCSVMLAPLNRSPLGAVTNIIQEAKENANAYEEVAASLKRERLGWFNLFEYDVKEQAARDASKTSEEASITSVGSRKVVFESRRWAPLPAVGLSASSFGTNYVPVPQ</sequence>
<reference evidence="3" key="2">
    <citation type="submission" date="2022-01" db="EMBL/GenBank/DDBJ databases">
        <authorList>
            <person name="Yamashiro T."/>
            <person name="Shiraishi A."/>
            <person name="Satake H."/>
            <person name="Nakayama K."/>
        </authorList>
    </citation>
    <scope>NUCLEOTIDE SEQUENCE</scope>
</reference>
<protein>
    <submittedName>
        <fullName evidence="3">Uncharacterized protein</fullName>
    </submittedName>
</protein>
<dbReference type="EMBL" id="BQNB010012499">
    <property type="protein sequence ID" value="GJT04291.1"/>
    <property type="molecule type" value="Genomic_DNA"/>
</dbReference>
<reference evidence="3" key="1">
    <citation type="journal article" date="2022" name="Int. J. Mol. Sci.">
        <title>Draft Genome of Tanacetum Coccineum: Genomic Comparison of Closely Related Tanacetum-Family Plants.</title>
        <authorList>
            <person name="Yamashiro T."/>
            <person name="Shiraishi A."/>
            <person name="Nakayama K."/>
            <person name="Satake H."/>
        </authorList>
    </citation>
    <scope>NUCLEOTIDE SEQUENCE</scope>
</reference>
<keyword evidence="4" id="KW-1185">Reference proteome</keyword>
<feature type="region of interest" description="Disordered" evidence="2">
    <location>
        <begin position="1"/>
        <end position="26"/>
    </location>
</feature>
<evidence type="ECO:0000313" key="3">
    <source>
        <dbReference type="EMBL" id="GJT04291.1"/>
    </source>
</evidence>
<comment type="caution">
    <text evidence="3">The sequence shown here is derived from an EMBL/GenBank/DDBJ whole genome shotgun (WGS) entry which is preliminary data.</text>
</comment>
<name>A0ABQ5ASL8_9ASTR</name>
<evidence type="ECO:0000256" key="2">
    <source>
        <dbReference type="SAM" id="MobiDB-lite"/>
    </source>
</evidence>
<dbReference type="Proteomes" id="UP001151760">
    <property type="component" value="Unassembled WGS sequence"/>
</dbReference>
<proteinExistence type="predicted"/>
<evidence type="ECO:0000256" key="1">
    <source>
        <dbReference type="SAM" id="Coils"/>
    </source>
</evidence>